<dbReference type="Proteomes" id="UP000440004">
    <property type="component" value="Unassembled WGS sequence"/>
</dbReference>
<proteinExistence type="predicted"/>
<keyword evidence="2" id="KW-1185">Reference proteome</keyword>
<evidence type="ECO:0000313" key="1">
    <source>
        <dbReference type="EMBL" id="MPW25480.1"/>
    </source>
</evidence>
<organism evidence="1 2">
    <name type="scientific">Alkalibaculum sporogenes</name>
    <dbReference type="NCBI Taxonomy" id="2655001"/>
    <lineage>
        <taxon>Bacteria</taxon>
        <taxon>Bacillati</taxon>
        <taxon>Bacillota</taxon>
        <taxon>Clostridia</taxon>
        <taxon>Eubacteriales</taxon>
        <taxon>Eubacteriaceae</taxon>
        <taxon>Alkalibaculum</taxon>
    </lineage>
</organism>
<sequence>MSTITFYNSTSKYPISNLTYNEINTVKVSSTKKVDNDEVFISDESRKMFLALQEHDFSSPLKFDKQFLDKDYFEQSKLDFAKSISERQDLNPLENEFQILGVKYIFQEGTLEQFLTEKLEGKTKNASLLASEISKNIRGTVYNPNATIEERAINRKTVLKLCEYIAQNYFYNEDEFNEFLAEINKYVENDVMREKGYVVFDNSDIEPFKNYTFPNATNDYINASSYAKKYGYTNFEEILNDHEKLEDFLKVLNKNGETWTKQIVKEFKKNEQLVQSIIDKAVPLQTNEQYVENIIKVFL</sequence>
<accession>A0A6A7K7T2</accession>
<protein>
    <submittedName>
        <fullName evidence="1">Uncharacterized protein</fullName>
    </submittedName>
</protein>
<name>A0A6A7K7T2_9FIRM</name>
<comment type="caution">
    <text evidence="1">The sequence shown here is derived from an EMBL/GenBank/DDBJ whole genome shotgun (WGS) entry which is preliminary data.</text>
</comment>
<dbReference type="AlphaFoldDB" id="A0A6A7K7T2"/>
<dbReference type="RefSeq" id="WP_152803000.1">
    <property type="nucleotide sequence ID" value="NZ_WHNX01000008.1"/>
</dbReference>
<reference evidence="1 2" key="1">
    <citation type="submission" date="2019-10" db="EMBL/GenBank/DDBJ databases">
        <title>Alkalibaculum tamaniensis sp.nov., a new alkaliphilic acetogen, isolated on methoxylated aromatics from a mud volcano.</title>
        <authorList>
            <person name="Khomyakova M.A."/>
            <person name="Merkel A.Y."/>
            <person name="Bonch-Osmolovskaya E.A."/>
            <person name="Slobodkin A.I."/>
        </authorList>
    </citation>
    <scope>NUCLEOTIDE SEQUENCE [LARGE SCALE GENOMIC DNA]</scope>
    <source>
        <strain evidence="1 2">M08DMB</strain>
    </source>
</reference>
<gene>
    <name evidence="1" type="ORF">GC105_06735</name>
</gene>
<dbReference type="EMBL" id="WHNX01000008">
    <property type="protein sequence ID" value="MPW25480.1"/>
    <property type="molecule type" value="Genomic_DNA"/>
</dbReference>
<evidence type="ECO:0000313" key="2">
    <source>
        <dbReference type="Proteomes" id="UP000440004"/>
    </source>
</evidence>